<evidence type="ECO:0000313" key="2">
    <source>
        <dbReference type="Proteomes" id="UP000054321"/>
    </source>
</evidence>
<reference evidence="1 2" key="1">
    <citation type="submission" date="2014-04" db="EMBL/GenBank/DDBJ databases">
        <authorList>
            <consortium name="DOE Joint Genome Institute"/>
            <person name="Kuo A."/>
            <person name="Martino E."/>
            <person name="Perotto S."/>
            <person name="Kohler A."/>
            <person name="Nagy L.G."/>
            <person name="Floudas D."/>
            <person name="Copeland A."/>
            <person name="Barry K.W."/>
            <person name="Cichocki N."/>
            <person name="Veneault-Fourrey C."/>
            <person name="LaButti K."/>
            <person name="Lindquist E.A."/>
            <person name="Lipzen A."/>
            <person name="Lundell T."/>
            <person name="Morin E."/>
            <person name="Murat C."/>
            <person name="Sun H."/>
            <person name="Tunlid A."/>
            <person name="Henrissat B."/>
            <person name="Grigoriev I.V."/>
            <person name="Hibbett D.S."/>
            <person name="Martin F."/>
            <person name="Nordberg H.P."/>
            <person name="Cantor M.N."/>
            <person name="Hua S.X."/>
        </authorList>
    </citation>
    <scope>NUCLEOTIDE SEQUENCE [LARGE SCALE GENOMIC DNA]</scope>
    <source>
        <strain evidence="1 2">Zn</strain>
    </source>
</reference>
<evidence type="ECO:0000313" key="1">
    <source>
        <dbReference type="EMBL" id="KIN00338.1"/>
    </source>
</evidence>
<protein>
    <submittedName>
        <fullName evidence="1">Uncharacterized protein</fullName>
    </submittedName>
</protein>
<dbReference type="EMBL" id="KN832877">
    <property type="protein sequence ID" value="KIN00338.1"/>
    <property type="molecule type" value="Genomic_DNA"/>
</dbReference>
<dbReference type="InParanoid" id="A0A0C3DED1"/>
<sequence length="127" mass="15280">MYMIFDLISGTKSWAALKMLENMGWQLPDSYWRDRIPRDIISELDEEISQLDPPADIDWPFLYLKAEMRCKTQYSLRNRHRILRIVRSVKSLIQKQLDDENEAARDVCNFSDLIYYMPLCRASWIYH</sequence>
<dbReference type="AlphaFoldDB" id="A0A0C3DED1"/>
<gene>
    <name evidence="1" type="ORF">OIDMADRAFT_29456</name>
</gene>
<dbReference type="OrthoDB" id="4524525at2759"/>
<reference evidence="2" key="2">
    <citation type="submission" date="2015-01" db="EMBL/GenBank/DDBJ databases">
        <title>Evolutionary Origins and Diversification of the Mycorrhizal Mutualists.</title>
        <authorList>
            <consortium name="DOE Joint Genome Institute"/>
            <consortium name="Mycorrhizal Genomics Consortium"/>
            <person name="Kohler A."/>
            <person name="Kuo A."/>
            <person name="Nagy L.G."/>
            <person name="Floudas D."/>
            <person name="Copeland A."/>
            <person name="Barry K.W."/>
            <person name="Cichocki N."/>
            <person name="Veneault-Fourrey C."/>
            <person name="LaButti K."/>
            <person name="Lindquist E.A."/>
            <person name="Lipzen A."/>
            <person name="Lundell T."/>
            <person name="Morin E."/>
            <person name="Murat C."/>
            <person name="Riley R."/>
            <person name="Ohm R."/>
            <person name="Sun H."/>
            <person name="Tunlid A."/>
            <person name="Henrissat B."/>
            <person name="Grigoriev I.V."/>
            <person name="Hibbett D.S."/>
            <person name="Martin F."/>
        </authorList>
    </citation>
    <scope>NUCLEOTIDE SEQUENCE [LARGE SCALE GENOMIC DNA]</scope>
    <source>
        <strain evidence="2">Zn</strain>
    </source>
</reference>
<dbReference type="HOGENOM" id="CLU_1971194_0_0_1"/>
<name>A0A0C3DED1_OIDMZ</name>
<proteinExistence type="predicted"/>
<accession>A0A0C3DED1</accession>
<dbReference type="Proteomes" id="UP000054321">
    <property type="component" value="Unassembled WGS sequence"/>
</dbReference>
<organism evidence="1 2">
    <name type="scientific">Oidiodendron maius (strain Zn)</name>
    <dbReference type="NCBI Taxonomy" id="913774"/>
    <lineage>
        <taxon>Eukaryota</taxon>
        <taxon>Fungi</taxon>
        <taxon>Dikarya</taxon>
        <taxon>Ascomycota</taxon>
        <taxon>Pezizomycotina</taxon>
        <taxon>Leotiomycetes</taxon>
        <taxon>Leotiomycetes incertae sedis</taxon>
        <taxon>Myxotrichaceae</taxon>
        <taxon>Oidiodendron</taxon>
    </lineage>
</organism>
<keyword evidence="2" id="KW-1185">Reference proteome</keyword>